<accession>A0A366MDH8</accession>
<dbReference type="SUPFAM" id="SSF51126">
    <property type="entry name" value="Pectin lyase-like"/>
    <property type="match status" value="2"/>
</dbReference>
<comment type="caution">
    <text evidence="2">The sequence shown here is derived from an EMBL/GenBank/DDBJ whole genome shotgun (WGS) entry which is preliminary data.</text>
</comment>
<feature type="domain" description="Right handed beta helix" evidence="1">
    <location>
        <begin position="111"/>
        <end position="235"/>
    </location>
</feature>
<organism evidence="2 3">
    <name type="scientific">Candidatus Methanobinarius endosymbioticus</name>
    <dbReference type="NCBI Taxonomy" id="2006182"/>
    <lineage>
        <taxon>Archaea</taxon>
        <taxon>Methanobacteriati</taxon>
        <taxon>Methanobacteriota</taxon>
        <taxon>Methanomada group</taxon>
        <taxon>Methanobacteria</taxon>
        <taxon>Methanobacteriales</taxon>
        <taxon>Methanobacteriaceae</taxon>
        <taxon>Candidatus Methanobinarius</taxon>
    </lineage>
</organism>
<dbReference type="InterPro" id="IPR011050">
    <property type="entry name" value="Pectin_lyase_fold/virulence"/>
</dbReference>
<dbReference type="SMART" id="SM00710">
    <property type="entry name" value="PbH1"/>
    <property type="match status" value="8"/>
</dbReference>
<gene>
    <name evidence="2" type="ORF">ALNOE001_08770</name>
</gene>
<evidence type="ECO:0000259" key="1">
    <source>
        <dbReference type="Pfam" id="PF13229"/>
    </source>
</evidence>
<keyword evidence="3" id="KW-1185">Reference proteome</keyword>
<dbReference type="AlphaFoldDB" id="A0A366MDH8"/>
<dbReference type="Gene3D" id="2.160.20.10">
    <property type="entry name" value="Single-stranded right-handed beta-helix, Pectin lyase-like"/>
    <property type="match status" value="2"/>
</dbReference>
<dbReference type="InterPro" id="IPR012334">
    <property type="entry name" value="Pectin_lyas_fold"/>
</dbReference>
<dbReference type="InterPro" id="IPR039448">
    <property type="entry name" value="Beta_helix"/>
</dbReference>
<evidence type="ECO:0000313" key="3">
    <source>
        <dbReference type="Proteomes" id="UP000253099"/>
    </source>
</evidence>
<reference evidence="2 3" key="1">
    <citation type="submission" date="2018-06" db="EMBL/GenBank/DDBJ databases">
        <title>Genomic insight into two independent archaeal endosymbiosis events.</title>
        <authorList>
            <person name="Lind A.E."/>
            <person name="Lewis W.H."/>
            <person name="Spang A."/>
            <person name="Guy L."/>
            <person name="Embley M.T."/>
            <person name="Ettema T.J.G."/>
        </authorList>
    </citation>
    <scope>NUCLEOTIDE SEQUENCE [LARGE SCALE GENOMIC DNA]</scope>
    <source>
        <strain evidence="2">NOE</strain>
    </source>
</reference>
<dbReference type="Pfam" id="PF13229">
    <property type="entry name" value="Beta_helix"/>
    <property type="match status" value="1"/>
</dbReference>
<proteinExistence type="predicted"/>
<dbReference type="EMBL" id="NIZT01000024">
    <property type="protein sequence ID" value="RBQ23522.1"/>
    <property type="molecule type" value="Genomic_DNA"/>
</dbReference>
<evidence type="ECO:0000313" key="2">
    <source>
        <dbReference type="EMBL" id="RBQ23522.1"/>
    </source>
</evidence>
<name>A0A366MDH8_9EURY</name>
<protein>
    <recommendedName>
        <fullName evidence="1">Right handed beta helix domain-containing protein</fullName>
    </recommendedName>
</protein>
<dbReference type="InterPro" id="IPR006626">
    <property type="entry name" value="PbH1"/>
</dbReference>
<sequence>MKKLKLIFPNVNISGFYFENYYNGVCSNSSKTTITNNTFVKNGYGIFIEPSMCYNRVNLTDTIIVNNIVNNNTCGGIRVSDILNASNINISRNLVTNNFGSGISIRVSIINNGIITDNIVNNHNYTSVSGIYSSNLTINNNVINNRWNGISIYINYFENSTVMNNTANNNKGLGIYISGYPNIKNNISNNIAKNNLENDIYLTVDGDGYLGFIINNTIKNNDINNNINGLVLYAAGWTYNMTLLSLVNNNIIEKNNITNHNGSGIFFDIYYGSVDNTTIKNNIIHDNEMEIVNSNLYGGFTI</sequence>
<dbReference type="Proteomes" id="UP000253099">
    <property type="component" value="Unassembled WGS sequence"/>
</dbReference>